<dbReference type="Proteomes" id="UP000006038">
    <property type="component" value="Chromosome 6"/>
</dbReference>
<dbReference type="HOGENOM" id="CLU_3056653_0_0_1"/>
<name>J3MCA1_ORYBR</name>
<dbReference type="Gramene" id="OB06G16450.1">
    <property type="protein sequence ID" value="OB06G16450.1"/>
    <property type="gene ID" value="OB06G16450"/>
</dbReference>
<evidence type="ECO:0000313" key="1">
    <source>
        <dbReference type="EnsemblPlants" id="OB06G16450.1"/>
    </source>
</evidence>
<organism evidence="1">
    <name type="scientific">Oryza brachyantha</name>
    <name type="common">malo sina</name>
    <dbReference type="NCBI Taxonomy" id="4533"/>
    <lineage>
        <taxon>Eukaryota</taxon>
        <taxon>Viridiplantae</taxon>
        <taxon>Streptophyta</taxon>
        <taxon>Embryophyta</taxon>
        <taxon>Tracheophyta</taxon>
        <taxon>Spermatophyta</taxon>
        <taxon>Magnoliopsida</taxon>
        <taxon>Liliopsida</taxon>
        <taxon>Poales</taxon>
        <taxon>Poaceae</taxon>
        <taxon>BOP clade</taxon>
        <taxon>Oryzoideae</taxon>
        <taxon>Oryzeae</taxon>
        <taxon>Oryzinae</taxon>
        <taxon>Oryza</taxon>
    </lineage>
</organism>
<sequence>RRPPHRRRLRRRRRRHLLVILRLDSTHYMHACRCYKRRCKLTKVSILISDITQL</sequence>
<proteinExistence type="predicted"/>
<dbReference type="EnsemblPlants" id="OB06G16450.1">
    <property type="protein sequence ID" value="OB06G16450.1"/>
    <property type="gene ID" value="OB06G16450"/>
</dbReference>
<accession>J3MCA1</accession>
<keyword evidence="2" id="KW-1185">Reference proteome</keyword>
<evidence type="ECO:0000313" key="2">
    <source>
        <dbReference type="Proteomes" id="UP000006038"/>
    </source>
</evidence>
<protein>
    <submittedName>
        <fullName evidence="1">Uncharacterized protein</fullName>
    </submittedName>
</protein>
<dbReference type="AlphaFoldDB" id="J3MCA1"/>
<reference evidence="1" key="2">
    <citation type="submission" date="2013-04" db="UniProtKB">
        <authorList>
            <consortium name="EnsemblPlants"/>
        </authorList>
    </citation>
    <scope>IDENTIFICATION</scope>
</reference>
<reference evidence="1" key="1">
    <citation type="journal article" date="2013" name="Nat. Commun.">
        <title>Whole-genome sequencing of Oryza brachyantha reveals mechanisms underlying Oryza genome evolution.</title>
        <authorList>
            <person name="Chen J."/>
            <person name="Huang Q."/>
            <person name="Gao D."/>
            <person name="Wang J."/>
            <person name="Lang Y."/>
            <person name="Liu T."/>
            <person name="Li B."/>
            <person name="Bai Z."/>
            <person name="Luis Goicoechea J."/>
            <person name="Liang C."/>
            <person name="Chen C."/>
            <person name="Zhang W."/>
            <person name="Sun S."/>
            <person name="Liao Y."/>
            <person name="Zhang X."/>
            <person name="Yang L."/>
            <person name="Song C."/>
            <person name="Wang M."/>
            <person name="Shi J."/>
            <person name="Liu G."/>
            <person name="Liu J."/>
            <person name="Zhou H."/>
            <person name="Zhou W."/>
            <person name="Yu Q."/>
            <person name="An N."/>
            <person name="Chen Y."/>
            <person name="Cai Q."/>
            <person name="Wang B."/>
            <person name="Liu B."/>
            <person name="Min J."/>
            <person name="Huang Y."/>
            <person name="Wu H."/>
            <person name="Li Z."/>
            <person name="Zhang Y."/>
            <person name="Yin Y."/>
            <person name="Song W."/>
            <person name="Jiang J."/>
            <person name="Jackson S.A."/>
            <person name="Wing R.A."/>
            <person name="Wang J."/>
            <person name="Chen M."/>
        </authorList>
    </citation>
    <scope>NUCLEOTIDE SEQUENCE [LARGE SCALE GENOMIC DNA]</scope>
    <source>
        <strain evidence="1">cv. IRGC 101232</strain>
    </source>
</reference>